<proteinExistence type="predicted"/>
<dbReference type="SUPFAM" id="SSF52821">
    <property type="entry name" value="Rhodanese/Cell cycle control phosphatase"/>
    <property type="match status" value="1"/>
</dbReference>
<sequence>MKTFKEIVAEASKTITEFMPWDVDERIKENRDLIIVDIREECEFSRFHIKGSMLVPRGILESACEAEYEDAIPELIEGRDKEIVVICRSGLRSALGTQMLQMMGFTNISSMKTGLRGWNDYELPLYDLKMNELDPDDVDELLSAEYHSVFMQSDRRTIKL</sequence>
<evidence type="ECO:0000259" key="1">
    <source>
        <dbReference type="PROSITE" id="PS50206"/>
    </source>
</evidence>
<organism evidence="2">
    <name type="scientific">hydrothermal vent metagenome</name>
    <dbReference type="NCBI Taxonomy" id="652676"/>
    <lineage>
        <taxon>unclassified sequences</taxon>
        <taxon>metagenomes</taxon>
        <taxon>ecological metagenomes</taxon>
    </lineage>
</organism>
<dbReference type="PROSITE" id="PS50206">
    <property type="entry name" value="RHODANESE_3"/>
    <property type="match status" value="1"/>
</dbReference>
<dbReference type="PANTHER" id="PTHR44086:SF13">
    <property type="entry name" value="THIOSULFATE SULFURTRANSFERASE PSPE"/>
    <property type="match status" value="1"/>
</dbReference>
<dbReference type="GO" id="GO:0004792">
    <property type="term" value="F:thiosulfate-cyanide sulfurtransferase activity"/>
    <property type="evidence" value="ECO:0007669"/>
    <property type="project" value="TreeGrafter"/>
</dbReference>
<dbReference type="EMBL" id="UOFE01000023">
    <property type="protein sequence ID" value="VAW51864.1"/>
    <property type="molecule type" value="Genomic_DNA"/>
</dbReference>
<dbReference type="SMART" id="SM00450">
    <property type="entry name" value="RHOD"/>
    <property type="match status" value="1"/>
</dbReference>
<feature type="domain" description="Rhodanese" evidence="1">
    <location>
        <begin position="29"/>
        <end position="127"/>
    </location>
</feature>
<keyword evidence="2" id="KW-0808">Transferase</keyword>
<dbReference type="Pfam" id="PF00581">
    <property type="entry name" value="Rhodanese"/>
    <property type="match status" value="1"/>
</dbReference>
<protein>
    <submittedName>
        <fullName evidence="2">Rhodanese-related sulfurtransferase</fullName>
    </submittedName>
</protein>
<name>A0A3B0X7G7_9ZZZZ</name>
<dbReference type="InterPro" id="IPR001763">
    <property type="entry name" value="Rhodanese-like_dom"/>
</dbReference>
<gene>
    <name evidence="2" type="ORF">MNBD_GAMMA05-1972</name>
</gene>
<dbReference type="Gene3D" id="3.40.250.10">
    <property type="entry name" value="Rhodanese-like domain"/>
    <property type="match status" value="1"/>
</dbReference>
<reference evidence="2" key="1">
    <citation type="submission" date="2018-06" db="EMBL/GenBank/DDBJ databases">
        <authorList>
            <person name="Zhirakovskaya E."/>
        </authorList>
    </citation>
    <scope>NUCLEOTIDE SEQUENCE</scope>
</reference>
<evidence type="ECO:0000313" key="2">
    <source>
        <dbReference type="EMBL" id="VAW51864.1"/>
    </source>
</evidence>
<accession>A0A3B0X7G7</accession>
<dbReference type="PANTHER" id="PTHR44086">
    <property type="entry name" value="THIOSULFATE SULFURTRANSFERASE RDL2, MITOCHONDRIAL-RELATED"/>
    <property type="match status" value="1"/>
</dbReference>
<dbReference type="AlphaFoldDB" id="A0A3B0X7G7"/>
<dbReference type="InterPro" id="IPR036873">
    <property type="entry name" value="Rhodanese-like_dom_sf"/>
</dbReference>
<dbReference type="CDD" id="cd00158">
    <property type="entry name" value="RHOD"/>
    <property type="match status" value="1"/>
</dbReference>